<proteinExistence type="predicted"/>
<gene>
    <name evidence="1" type="ORF">GCM10010339_94170</name>
</gene>
<sequence>MSTPTATRLHAADASVTVLSNTPFVTDWTRRYFGSWWNAFEVPASSVCADPLVTADIDDKTYAHLLTLVTTCPHDEVTYAKARLLLARDSTGTITGVSPEEGLAYRSEQLGGHVTIAGRTSQDLARERDPCSGQWLREP</sequence>
<organism evidence="1 2">
    <name type="scientific">Streptomyces alanosinicus</name>
    <dbReference type="NCBI Taxonomy" id="68171"/>
    <lineage>
        <taxon>Bacteria</taxon>
        <taxon>Bacillati</taxon>
        <taxon>Actinomycetota</taxon>
        <taxon>Actinomycetes</taxon>
        <taxon>Kitasatosporales</taxon>
        <taxon>Streptomycetaceae</taxon>
        <taxon>Streptomyces</taxon>
    </lineage>
</organism>
<name>A0A918MHB9_9ACTN</name>
<dbReference type="RefSeq" id="WP_229882578.1">
    <property type="nucleotide sequence ID" value="NZ_BMVG01000090.1"/>
</dbReference>
<evidence type="ECO:0000313" key="2">
    <source>
        <dbReference type="Proteomes" id="UP000655443"/>
    </source>
</evidence>
<reference evidence="1" key="2">
    <citation type="submission" date="2020-09" db="EMBL/GenBank/DDBJ databases">
        <authorList>
            <person name="Sun Q."/>
            <person name="Ohkuma M."/>
        </authorList>
    </citation>
    <scope>NUCLEOTIDE SEQUENCE</scope>
    <source>
        <strain evidence="1">JCM 4714</strain>
    </source>
</reference>
<keyword evidence="2" id="KW-1185">Reference proteome</keyword>
<dbReference type="Proteomes" id="UP000655443">
    <property type="component" value="Unassembled WGS sequence"/>
</dbReference>
<reference evidence="1" key="1">
    <citation type="journal article" date="2014" name="Int. J. Syst. Evol. Microbiol.">
        <title>Complete genome sequence of Corynebacterium casei LMG S-19264T (=DSM 44701T), isolated from a smear-ripened cheese.</title>
        <authorList>
            <consortium name="US DOE Joint Genome Institute (JGI-PGF)"/>
            <person name="Walter F."/>
            <person name="Albersmeier A."/>
            <person name="Kalinowski J."/>
            <person name="Ruckert C."/>
        </authorList>
    </citation>
    <scope>NUCLEOTIDE SEQUENCE</scope>
    <source>
        <strain evidence="1">JCM 4714</strain>
    </source>
</reference>
<dbReference type="EMBL" id="BMVG01000090">
    <property type="protein sequence ID" value="GGW24348.1"/>
    <property type="molecule type" value="Genomic_DNA"/>
</dbReference>
<evidence type="ECO:0000313" key="1">
    <source>
        <dbReference type="EMBL" id="GGW24348.1"/>
    </source>
</evidence>
<comment type="caution">
    <text evidence="1">The sequence shown here is derived from an EMBL/GenBank/DDBJ whole genome shotgun (WGS) entry which is preliminary data.</text>
</comment>
<dbReference type="AlphaFoldDB" id="A0A918MHB9"/>
<accession>A0A918MHB9</accession>
<protein>
    <submittedName>
        <fullName evidence="1">Uncharacterized protein</fullName>
    </submittedName>
</protein>